<name>A0A6M3JQ63_9ZZZZ</name>
<accession>A0A6M3JQ63</accession>
<organism evidence="1">
    <name type="scientific">viral metagenome</name>
    <dbReference type="NCBI Taxonomy" id="1070528"/>
    <lineage>
        <taxon>unclassified sequences</taxon>
        <taxon>metagenomes</taxon>
        <taxon>organismal metagenomes</taxon>
    </lineage>
</organism>
<proteinExistence type="predicted"/>
<dbReference type="AlphaFoldDB" id="A0A6M3JQ63"/>
<evidence type="ECO:0000313" key="1">
    <source>
        <dbReference type="EMBL" id="QJA71155.1"/>
    </source>
</evidence>
<reference evidence="1" key="1">
    <citation type="submission" date="2020-03" db="EMBL/GenBank/DDBJ databases">
        <title>The deep terrestrial virosphere.</title>
        <authorList>
            <person name="Holmfeldt K."/>
            <person name="Nilsson E."/>
            <person name="Simone D."/>
            <person name="Lopez-Fernandez M."/>
            <person name="Wu X."/>
            <person name="de Brujin I."/>
            <person name="Lundin D."/>
            <person name="Andersson A."/>
            <person name="Bertilsson S."/>
            <person name="Dopson M."/>
        </authorList>
    </citation>
    <scope>NUCLEOTIDE SEQUENCE</scope>
    <source>
        <strain evidence="1">MM415A03354</strain>
    </source>
</reference>
<gene>
    <name evidence="1" type="ORF">MM415A03354_0005</name>
</gene>
<protein>
    <submittedName>
        <fullName evidence="1">Uncharacterized protein</fullName>
    </submittedName>
</protein>
<sequence>MPGKQPGSEFYISALKGKIKGCSVGPSDKISHLKEKSAFAETRFTGYTMDISGLKVKFLEGGYTHL</sequence>
<dbReference type="EMBL" id="MT141850">
    <property type="protein sequence ID" value="QJA71155.1"/>
    <property type="molecule type" value="Genomic_DNA"/>
</dbReference>